<feature type="compositionally biased region" description="Low complexity" evidence="1">
    <location>
        <begin position="17"/>
        <end position="26"/>
    </location>
</feature>
<dbReference type="Gene3D" id="3.60.15.10">
    <property type="entry name" value="Ribonuclease Z/Hydroxyacylglutathione hydrolase-like"/>
    <property type="match status" value="1"/>
</dbReference>
<accession>A0A366HFP8</accession>
<dbReference type="EMBL" id="QNRR01000007">
    <property type="protein sequence ID" value="RBP41394.1"/>
    <property type="molecule type" value="Genomic_DNA"/>
</dbReference>
<dbReference type="Proteomes" id="UP000253426">
    <property type="component" value="Unassembled WGS sequence"/>
</dbReference>
<evidence type="ECO:0000256" key="1">
    <source>
        <dbReference type="SAM" id="MobiDB-lite"/>
    </source>
</evidence>
<organism evidence="3 4">
    <name type="scientific">Roseimicrobium gellanilyticum</name>
    <dbReference type="NCBI Taxonomy" id="748857"/>
    <lineage>
        <taxon>Bacteria</taxon>
        <taxon>Pseudomonadati</taxon>
        <taxon>Verrucomicrobiota</taxon>
        <taxon>Verrucomicrobiia</taxon>
        <taxon>Verrucomicrobiales</taxon>
        <taxon>Verrucomicrobiaceae</taxon>
        <taxon>Roseimicrobium</taxon>
    </lineage>
</organism>
<name>A0A366HFP8_9BACT</name>
<dbReference type="OrthoDB" id="9805728at2"/>
<proteinExistence type="predicted"/>
<evidence type="ECO:0000259" key="2">
    <source>
        <dbReference type="SMART" id="SM00849"/>
    </source>
</evidence>
<dbReference type="GO" id="GO:0005737">
    <property type="term" value="C:cytoplasm"/>
    <property type="evidence" value="ECO:0007669"/>
    <property type="project" value="TreeGrafter"/>
</dbReference>
<gene>
    <name evidence="3" type="ORF">DES53_107226</name>
</gene>
<dbReference type="Pfam" id="PF12706">
    <property type="entry name" value="Lactamase_B_2"/>
    <property type="match status" value="1"/>
</dbReference>
<dbReference type="InterPro" id="IPR001279">
    <property type="entry name" value="Metallo-B-lactamas"/>
</dbReference>
<evidence type="ECO:0000313" key="4">
    <source>
        <dbReference type="Proteomes" id="UP000253426"/>
    </source>
</evidence>
<feature type="domain" description="Metallo-beta-lactamase" evidence="2">
    <location>
        <begin position="87"/>
        <end position="286"/>
    </location>
</feature>
<dbReference type="AlphaFoldDB" id="A0A366HFP8"/>
<dbReference type="SMART" id="SM00849">
    <property type="entry name" value="Lactamase_B"/>
    <property type="match status" value="1"/>
</dbReference>
<evidence type="ECO:0000313" key="3">
    <source>
        <dbReference type="EMBL" id="RBP41394.1"/>
    </source>
</evidence>
<reference evidence="3 4" key="1">
    <citation type="submission" date="2018-06" db="EMBL/GenBank/DDBJ databases">
        <title>Genomic Encyclopedia of Type Strains, Phase IV (KMG-IV): sequencing the most valuable type-strain genomes for metagenomic binning, comparative biology and taxonomic classification.</title>
        <authorList>
            <person name="Goeker M."/>
        </authorList>
    </citation>
    <scope>NUCLEOTIDE SEQUENCE [LARGE SCALE GENOMIC DNA]</scope>
    <source>
        <strain evidence="3 4">DSM 25532</strain>
    </source>
</reference>
<dbReference type="SUPFAM" id="SSF56281">
    <property type="entry name" value="Metallo-hydrolase/oxidoreductase"/>
    <property type="match status" value="1"/>
</dbReference>
<dbReference type="InterPro" id="IPR036866">
    <property type="entry name" value="RibonucZ/Hydroxyglut_hydro"/>
</dbReference>
<dbReference type="PANTHER" id="PTHR15032:SF36">
    <property type="entry name" value="METALLO-BETA-LACTAMASE DOMAIN-CONTAINING PROTEIN"/>
    <property type="match status" value="1"/>
</dbReference>
<sequence length="329" mass="36701">MLHDPNFRSFSQKALTRRQGQAASGSGSNGHNTNKVGLLPSKGWRERNLKFFSDVLIPHLLTPRQAGGEFSFRADLENHETGVTWLGHAGFLLQVGGKNILVDPVWALWLGPIKRVSHPSLVARSLPYIDLVLITHAHFDHLHLPSLRSIAAGQPIIVPEGVGSIVKNCAFSRVIEMHYWQTLRVDTLDITFTPTKHWGARFIHDTYRKFGGYLITERKSGHTIFHCGDSSLFDGFQEIAKRSSVDIALMPIGAYEPPSGRPVHMNPEEALEAADMLSARHIVPMHYGTFPISGEPIHEPVARFRTKAEANLDHSVHVLNEGRSRVFGR</sequence>
<dbReference type="RefSeq" id="WP_113960025.1">
    <property type="nucleotide sequence ID" value="NZ_QNRR01000007.1"/>
</dbReference>
<dbReference type="PANTHER" id="PTHR15032">
    <property type="entry name" value="N-ACYL-PHOSPHATIDYLETHANOLAMINE-HYDROLYZING PHOSPHOLIPASE D"/>
    <property type="match status" value="1"/>
</dbReference>
<comment type="caution">
    <text evidence="3">The sequence shown here is derived from an EMBL/GenBank/DDBJ whole genome shotgun (WGS) entry which is preliminary data.</text>
</comment>
<keyword evidence="4" id="KW-1185">Reference proteome</keyword>
<feature type="region of interest" description="Disordered" evidence="1">
    <location>
        <begin position="13"/>
        <end position="39"/>
    </location>
</feature>
<protein>
    <submittedName>
        <fullName evidence="3">L-ascorbate metabolism protein UlaG (Beta-lactamase superfamily)</fullName>
    </submittedName>
</protein>